<dbReference type="NCBIfam" id="TIGR03054">
    <property type="entry name" value="photo_alph_chp1"/>
    <property type="match status" value="1"/>
</dbReference>
<gene>
    <name evidence="1" type="ORF">CDO81_17930</name>
</gene>
<name>A0A254N3L1_9BURK</name>
<sequence>MSTPLTSKLPTLPLSALSALVLVSVIGVGAVRLSGTSPQQQLDASTLVSRQLRFEDGADGSIAVRDARTGARLDTIAPGTNGFLRSAMRGLVRERKRQGLGPEQPFELLGRADGRLTLVDPGTGRRIDLESFGPTNAAVFARLLPTHPPGADHVAQR</sequence>
<dbReference type="EMBL" id="NISI01000007">
    <property type="protein sequence ID" value="OWR02709.1"/>
    <property type="molecule type" value="Genomic_DNA"/>
</dbReference>
<keyword evidence="2" id="KW-1185">Reference proteome</keyword>
<dbReference type="AlphaFoldDB" id="A0A254N3L1"/>
<dbReference type="OrthoDB" id="8563737at2"/>
<dbReference type="RefSeq" id="WP_088484599.1">
    <property type="nucleotide sequence ID" value="NZ_NISI01000007.1"/>
</dbReference>
<organism evidence="1 2">
    <name type="scientific">Roseateles puraquae</name>
    <dbReference type="NCBI Taxonomy" id="431059"/>
    <lineage>
        <taxon>Bacteria</taxon>
        <taxon>Pseudomonadati</taxon>
        <taxon>Pseudomonadota</taxon>
        <taxon>Betaproteobacteria</taxon>
        <taxon>Burkholderiales</taxon>
        <taxon>Sphaerotilaceae</taxon>
        <taxon>Roseateles</taxon>
    </lineage>
</organism>
<comment type="caution">
    <text evidence="1">The sequence shown here is derived from an EMBL/GenBank/DDBJ whole genome shotgun (WGS) entry which is preliminary data.</text>
</comment>
<dbReference type="Proteomes" id="UP000197446">
    <property type="component" value="Unassembled WGS sequence"/>
</dbReference>
<dbReference type="InterPro" id="IPR017495">
    <property type="entry name" value="PuhC"/>
</dbReference>
<protein>
    <submittedName>
        <fullName evidence="1">Photosynthetic complex assembly protein PuhC</fullName>
    </submittedName>
</protein>
<proteinExistence type="predicted"/>
<evidence type="ECO:0000313" key="1">
    <source>
        <dbReference type="EMBL" id="OWR02709.1"/>
    </source>
</evidence>
<evidence type="ECO:0000313" key="2">
    <source>
        <dbReference type="Proteomes" id="UP000197446"/>
    </source>
</evidence>
<reference evidence="1 2" key="1">
    <citation type="journal article" date="2007" name="Int. J. Syst. Evol. Microbiol.">
        <title>Description of Pelomonas aquatica sp. nov. and Pelomonas puraquae sp. nov., isolated from industrial and haemodialysis water.</title>
        <authorList>
            <person name="Gomila M."/>
            <person name="Bowien B."/>
            <person name="Falsen E."/>
            <person name="Moore E.R."/>
            <person name="Lalucat J."/>
        </authorList>
    </citation>
    <scope>NUCLEOTIDE SEQUENCE [LARGE SCALE GENOMIC DNA]</scope>
    <source>
        <strain evidence="1 2">CCUG 52769</strain>
    </source>
</reference>
<accession>A0A254N3L1</accession>